<evidence type="ECO:0000256" key="1">
    <source>
        <dbReference type="ARBA" id="ARBA00005523"/>
    </source>
</evidence>
<dbReference type="SUPFAM" id="SSF47175">
    <property type="entry name" value="Cytochromes"/>
    <property type="match status" value="1"/>
</dbReference>
<evidence type="ECO:0000256" key="3">
    <source>
        <dbReference type="SAM" id="SignalP"/>
    </source>
</evidence>
<dbReference type="GO" id="GO:0009055">
    <property type="term" value="F:electron transfer activity"/>
    <property type="evidence" value="ECO:0007669"/>
    <property type="project" value="InterPro"/>
</dbReference>
<protein>
    <recommendedName>
        <fullName evidence="6">Soluble cytochrome b562</fullName>
    </recommendedName>
</protein>
<reference evidence="4 5" key="1">
    <citation type="submission" date="2017-11" db="EMBL/GenBank/DDBJ databases">
        <title>Infants hospitalized years apart are colonized by the same room-sourced microbial strains.</title>
        <authorList>
            <person name="Brooks B."/>
            <person name="Olm M.R."/>
            <person name="Firek B.A."/>
            <person name="Baker R."/>
            <person name="Thomas B.C."/>
            <person name="Morowitz M.J."/>
            <person name="Banfield J.F."/>
        </authorList>
    </citation>
    <scope>NUCLEOTIDE SEQUENCE [LARGE SCALE GENOMIC DNA]</scope>
    <source>
        <strain evidence="4">S2_003_000_R3_20</strain>
    </source>
</reference>
<dbReference type="InterPro" id="IPR010980">
    <property type="entry name" value="Cyt_c/b562"/>
</dbReference>
<dbReference type="InterPro" id="IPR009155">
    <property type="entry name" value="Cyt_b562"/>
</dbReference>
<evidence type="ECO:0008006" key="6">
    <source>
        <dbReference type="Google" id="ProtNLM"/>
    </source>
</evidence>
<dbReference type="GO" id="GO:0005506">
    <property type="term" value="F:iron ion binding"/>
    <property type="evidence" value="ECO:0007669"/>
    <property type="project" value="InterPro"/>
</dbReference>
<name>A0A2W5T618_ACIJO</name>
<feature type="signal peptide" evidence="3">
    <location>
        <begin position="1"/>
        <end position="22"/>
    </location>
</feature>
<accession>A0A2W5T618</accession>
<proteinExistence type="inferred from homology"/>
<sequence length="129" mass="13917">MKTLLKVVLLSSGLCLAGLAQASEVLESAMKSLAKNSKAFAQAKTPAEANTALTEMQKAAATAKQNKPDTLVKQPKDSVKVKQYEQKFDALTEEIEHAQHLVHAGKLAEAKQSSAKFEAIKQQGHKAFK</sequence>
<dbReference type="Gene3D" id="1.20.120.10">
    <property type="entry name" value="Cytochrome c/b562"/>
    <property type="match status" value="1"/>
</dbReference>
<feature type="chain" id="PRO_5016163515" description="Soluble cytochrome b562" evidence="3">
    <location>
        <begin position="23"/>
        <end position="129"/>
    </location>
</feature>
<dbReference type="Pfam" id="PF07361">
    <property type="entry name" value="Cytochrom_B562"/>
    <property type="match status" value="1"/>
</dbReference>
<dbReference type="GO" id="GO:0042597">
    <property type="term" value="C:periplasmic space"/>
    <property type="evidence" value="ECO:0007669"/>
    <property type="project" value="InterPro"/>
</dbReference>
<dbReference type="GO" id="GO:0022900">
    <property type="term" value="P:electron transport chain"/>
    <property type="evidence" value="ECO:0007669"/>
    <property type="project" value="InterPro"/>
</dbReference>
<evidence type="ECO:0000256" key="2">
    <source>
        <dbReference type="ARBA" id="ARBA00022729"/>
    </source>
</evidence>
<organism evidence="4 5">
    <name type="scientific">Acinetobacter johnsonii</name>
    <dbReference type="NCBI Taxonomy" id="40214"/>
    <lineage>
        <taxon>Bacteria</taxon>
        <taxon>Pseudomonadati</taxon>
        <taxon>Pseudomonadota</taxon>
        <taxon>Gammaproteobacteria</taxon>
        <taxon>Moraxellales</taxon>
        <taxon>Moraxellaceae</taxon>
        <taxon>Acinetobacter</taxon>
    </lineage>
</organism>
<evidence type="ECO:0000313" key="5">
    <source>
        <dbReference type="Proteomes" id="UP000249282"/>
    </source>
</evidence>
<comment type="similarity">
    <text evidence="1">Belongs to the cytochrome b562 family.</text>
</comment>
<dbReference type="EMBL" id="QFQJ01000083">
    <property type="protein sequence ID" value="PZQ86673.1"/>
    <property type="molecule type" value="Genomic_DNA"/>
</dbReference>
<dbReference type="GO" id="GO:0020037">
    <property type="term" value="F:heme binding"/>
    <property type="evidence" value="ECO:0007669"/>
    <property type="project" value="InterPro"/>
</dbReference>
<comment type="caution">
    <text evidence="4">The sequence shown here is derived from an EMBL/GenBank/DDBJ whole genome shotgun (WGS) entry which is preliminary data.</text>
</comment>
<keyword evidence="2 3" id="KW-0732">Signal</keyword>
<dbReference type="Proteomes" id="UP000249282">
    <property type="component" value="Unassembled WGS sequence"/>
</dbReference>
<dbReference type="AlphaFoldDB" id="A0A2W5T618"/>
<evidence type="ECO:0000313" key="4">
    <source>
        <dbReference type="EMBL" id="PZQ86673.1"/>
    </source>
</evidence>
<gene>
    <name evidence="4" type="ORF">DI542_13510</name>
</gene>
<dbReference type="RefSeq" id="WP_010327548.1">
    <property type="nucleotide sequence ID" value="NZ_JAOCHM010000051.1"/>
</dbReference>